<dbReference type="InterPro" id="IPR050168">
    <property type="entry name" value="AAA_ATPase_domain"/>
</dbReference>
<name>M9M3Y7_PAEPP</name>
<dbReference type="PANTHER" id="PTHR23077:SF198">
    <property type="entry name" value="ATP-DEPENDENT ZINC METALLOPROTEASE FTSH"/>
    <property type="match status" value="1"/>
</dbReference>
<dbReference type="SUPFAM" id="SSF52540">
    <property type="entry name" value="P-loop containing nucleoside triphosphate hydrolases"/>
    <property type="match status" value="1"/>
</dbReference>
<dbReference type="InterPro" id="IPR003593">
    <property type="entry name" value="AAA+_ATPase"/>
</dbReference>
<comment type="caution">
    <text evidence="3">The sequence shown here is derived from an EMBL/GenBank/DDBJ whole genome shotgun (WGS) entry which is preliminary data.</text>
</comment>
<dbReference type="EMBL" id="BALG01000058">
    <property type="protein sequence ID" value="GAC41983.1"/>
    <property type="molecule type" value="Genomic_DNA"/>
</dbReference>
<organism evidence="3 4">
    <name type="scientific">Paenibacillus popilliae ATCC 14706</name>
    <dbReference type="NCBI Taxonomy" id="1212764"/>
    <lineage>
        <taxon>Bacteria</taxon>
        <taxon>Bacillati</taxon>
        <taxon>Bacillota</taxon>
        <taxon>Bacilli</taxon>
        <taxon>Bacillales</taxon>
        <taxon>Paenibacillaceae</taxon>
        <taxon>Paenibacillus</taxon>
    </lineage>
</organism>
<gene>
    <name evidence="3" type="ORF">PPOP_1340</name>
</gene>
<dbReference type="InterPro" id="IPR003959">
    <property type="entry name" value="ATPase_AAA_core"/>
</dbReference>
<dbReference type="GO" id="GO:0005524">
    <property type="term" value="F:ATP binding"/>
    <property type="evidence" value="ECO:0007669"/>
    <property type="project" value="UniProtKB-KW"/>
</dbReference>
<sequence>MFEPTGMYTPRDKTSNNSLIDWYHPQEIQQDSLILSNAISGQIEYIINEYKNRDQLIKLGLNFENRLLLCGPPGCGKTSTAFSLSKSLSLPLAYVRLDSLISSLLGQTGTNIRKIFESVNKKNVILFLDEFDAIAKKRDDKNELGELKRVVNTLLQNIDMLSEDVLVIAATNHQELLDAAVWRRFNTVLYLELPDQEMRVNYLETQLKKFELNIQADIKKVANISKGFNFSQLHDVVVKTVKNALFHQKRILISTADFVKTITNMLLLFNESAVDASYLHLLKGNGLTLREISEITGVPKSTISDRIKELNKVE</sequence>
<evidence type="ECO:0000313" key="4">
    <source>
        <dbReference type="Proteomes" id="UP000029453"/>
    </source>
</evidence>
<feature type="domain" description="AAA+ ATPase" evidence="2">
    <location>
        <begin position="63"/>
        <end position="195"/>
    </location>
</feature>
<dbReference type="Pfam" id="PF00004">
    <property type="entry name" value="AAA"/>
    <property type="match status" value="1"/>
</dbReference>
<dbReference type="PROSITE" id="PS00674">
    <property type="entry name" value="AAA"/>
    <property type="match status" value="1"/>
</dbReference>
<evidence type="ECO:0000259" key="2">
    <source>
        <dbReference type="SMART" id="SM00382"/>
    </source>
</evidence>
<dbReference type="PANTHER" id="PTHR23077">
    <property type="entry name" value="AAA-FAMILY ATPASE"/>
    <property type="match status" value="1"/>
</dbReference>
<protein>
    <submittedName>
        <fullName evidence="3">ATPase</fullName>
    </submittedName>
</protein>
<proteinExistence type="inferred from homology"/>
<comment type="similarity">
    <text evidence="1">Belongs to the AAA ATPase family.</text>
</comment>
<evidence type="ECO:0000313" key="3">
    <source>
        <dbReference type="EMBL" id="GAC41983.1"/>
    </source>
</evidence>
<dbReference type="GO" id="GO:0016887">
    <property type="term" value="F:ATP hydrolysis activity"/>
    <property type="evidence" value="ECO:0007669"/>
    <property type="project" value="InterPro"/>
</dbReference>
<keyword evidence="1" id="KW-0547">Nucleotide-binding</keyword>
<dbReference type="InterPro" id="IPR003960">
    <property type="entry name" value="ATPase_AAA_CS"/>
</dbReference>
<reference evidence="3 4" key="1">
    <citation type="submission" date="2012-10" db="EMBL/GenBank/DDBJ databases">
        <title>Draft Genome Sequence of Paenibacillus popilliae ATCC 14706T.</title>
        <authorList>
            <person name="Iiyama K."/>
            <person name="Mori K."/>
            <person name="Mon H."/>
            <person name="Chieda Y."/>
            <person name="Lee J.M."/>
            <person name="Kusakabe T."/>
            <person name="Tashiro K."/>
            <person name="Asano S."/>
            <person name="Yasunaga-Aoki C."/>
            <person name="Shimizu S."/>
        </authorList>
    </citation>
    <scope>NUCLEOTIDE SEQUENCE [LARGE SCALE GENOMIC DNA]</scope>
    <source>
        <strain evidence="3 4">ATCC 14706</strain>
    </source>
</reference>
<dbReference type="InterPro" id="IPR027417">
    <property type="entry name" value="P-loop_NTPase"/>
</dbReference>
<dbReference type="SMART" id="SM00382">
    <property type="entry name" value="AAA"/>
    <property type="match status" value="1"/>
</dbReference>
<keyword evidence="4" id="KW-1185">Reference proteome</keyword>
<dbReference type="Gene3D" id="3.40.50.300">
    <property type="entry name" value="P-loop containing nucleotide triphosphate hydrolases"/>
    <property type="match status" value="1"/>
</dbReference>
<keyword evidence="1" id="KW-0067">ATP-binding</keyword>
<evidence type="ECO:0000256" key="1">
    <source>
        <dbReference type="RuleBase" id="RU003651"/>
    </source>
</evidence>
<accession>M9M3Y7</accession>
<dbReference type="CDD" id="cd19481">
    <property type="entry name" value="RecA-like_protease"/>
    <property type="match status" value="1"/>
</dbReference>
<dbReference type="AlphaFoldDB" id="M9M3Y7"/>
<dbReference type="Proteomes" id="UP000029453">
    <property type="component" value="Unassembled WGS sequence"/>
</dbReference>